<name>A0A1I8BCV9_MELHA</name>
<accession>A0A1I8BCV9</accession>
<protein>
    <submittedName>
        <fullName evidence="2">Rhomboid family intramembrane serine protease</fullName>
    </submittedName>
</protein>
<evidence type="ECO:0000313" key="2">
    <source>
        <dbReference type="WBParaSite" id="MhA1_Contig1891.frz3.gene1"/>
    </source>
</evidence>
<dbReference type="AlphaFoldDB" id="A0A1I8BCV9"/>
<dbReference type="Proteomes" id="UP000095281">
    <property type="component" value="Unplaced"/>
</dbReference>
<keyword evidence="1" id="KW-1185">Reference proteome</keyword>
<reference evidence="2" key="1">
    <citation type="submission" date="2016-11" db="UniProtKB">
        <authorList>
            <consortium name="WormBaseParasite"/>
        </authorList>
    </citation>
    <scope>IDENTIFICATION</scope>
</reference>
<proteinExistence type="predicted"/>
<sequence>VLVGIIMGLFIWDYQILHGQAFN</sequence>
<organism evidence="1 2">
    <name type="scientific">Meloidogyne hapla</name>
    <name type="common">Root-knot nematode worm</name>
    <dbReference type="NCBI Taxonomy" id="6305"/>
    <lineage>
        <taxon>Eukaryota</taxon>
        <taxon>Metazoa</taxon>
        <taxon>Ecdysozoa</taxon>
        <taxon>Nematoda</taxon>
        <taxon>Chromadorea</taxon>
        <taxon>Rhabditida</taxon>
        <taxon>Tylenchina</taxon>
        <taxon>Tylenchomorpha</taxon>
        <taxon>Tylenchoidea</taxon>
        <taxon>Meloidogynidae</taxon>
        <taxon>Meloidogyninae</taxon>
        <taxon>Meloidogyne</taxon>
    </lineage>
</organism>
<evidence type="ECO:0000313" key="1">
    <source>
        <dbReference type="Proteomes" id="UP000095281"/>
    </source>
</evidence>
<dbReference type="WBParaSite" id="MhA1_Contig1891.frz3.gene1">
    <property type="protein sequence ID" value="MhA1_Contig1891.frz3.gene1"/>
    <property type="gene ID" value="MhA1_Contig1891.frz3.gene1"/>
</dbReference>